<name>A0A484SRL2_9ZZZZ</name>
<reference evidence="4" key="1">
    <citation type="submission" date="2019-03" db="EMBL/GenBank/DDBJ databases">
        <authorList>
            <person name="Danneels B."/>
        </authorList>
    </citation>
    <scope>NUCLEOTIDE SEQUENCE</scope>
</reference>
<dbReference type="InterPro" id="IPR013425">
    <property type="entry name" value="Autotrns_rpt"/>
</dbReference>
<evidence type="ECO:0000256" key="2">
    <source>
        <dbReference type="SAM" id="MobiDB-lite"/>
    </source>
</evidence>
<protein>
    <submittedName>
        <fullName evidence="4">Serine protease</fullName>
    </submittedName>
</protein>
<gene>
    <name evidence="4" type="ORF">DAR3_3118</name>
</gene>
<dbReference type="InterPro" id="IPR000326">
    <property type="entry name" value="PAP2/HPO"/>
</dbReference>
<proteinExistence type="predicted"/>
<feature type="region of interest" description="Disordered" evidence="2">
    <location>
        <begin position="368"/>
        <end position="387"/>
    </location>
</feature>
<evidence type="ECO:0000259" key="3">
    <source>
        <dbReference type="Pfam" id="PF01569"/>
    </source>
</evidence>
<dbReference type="NCBIfam" id="TIGR02601">
    <property type="entry name" value="autotrns_rpt"/>
    <property type="match status" value="1"/>
</dbReference>
<organism evidence="4">
    <name type="scientific">plant metagenome</name>
    <dbReference type="NCBI Taxonomy" id="1297885"/>
    <lineage>
        <taxon>unclassified sequences</taxon>
        <taxon>metagenomes</taxon>
        <taxon>organismal metagenomes</taxon>
    </lineage>
</organism>
<keyword evidence="4" id="KW-0378">Hydrolase</keyword>
<dbReference type="AlphaFoldDB" id="A0A484SRL2"/>
<evidence type="ECO:0000313" key="4">
    <source>
        <dbReference type="EMBL" id="VFR64976.1"/>
    </source>
</evidence>
<sequence length="773" mass="79884">MGALLFMPNYFMPSLPCPALRPTSLPALGLRAVSLAVLLALAACGSSSDDDDNATQDPVAIVVPEAPAGLGTLDTADAPDATIPAGRTDVPTRRIHALVDGSKRGAANGGVNVIDPVTGYSLNNAGYPSGSGDSCYADENTNLSIRPLKGFLAIWKPVTPYMDAYQSPLPTSSVTTKEGYSFHCPAIPVTIWTGIPGDGTDGVILNPALHKANLEYSGKVTASGYRNADKALAAYLDDARGKNYSVSTGLGPLAAAWHTLAKQESYIDAVPTGGTCPDGNVGSYPFCSAPDDNKYNVGEGASHDKAASVASNAAFGLVTNFVMRATNDGTASTNPTKYFYKYARPYRWNDAGLSPVPITVAPGLENARKQPGVASDNDIRKDSDFPSGHTAEGVRGAYAYAYLVPQRFQEMLARGVELGENRIVAGMHSALAVMGGRMNGEIAALNLINRIPQEERDAAYAQAQQALRAAIVATTGDEAAATDAGFQAYALSDAGKDATGPFDTPYATHAWNKAEYRRVLTYGFPQDLSKAGQPAVVPEGAETLLETRLPYLSAAQRRIVLKTTALDSGYPVLDDEEGFGRLNFFDAADGYGAFNGDVEVTMDADLGGFHASDAWRNDITGQGKLTKLGTGTLALGGSNTFSGGTVVSAGTLVATNPGALGAGVVYLNGAGTLKLDAGKASVNVGDSYVQTGTSTLDVVLDAGQGAALQVAGLVTLDANSVLRVRGVNGAQAGQVVPVIAGTSLQGTFGKVELPDGVNGTLVYSAGGVGLSIQ</sequence>
<keyword evidence="1" id="KW-0732">Signal</keyword>
<evidence type="ECO:0000256" key="1">
    <source>
        <dbReference type="ARBA" id="ARBA00022729"/>
    </source>
</evidence>
<dbReference type="Gene3D" id="1.20.144.10">
    <property type="entry name" value="Phosphatidic acid phosphatase type 2/haloperoxidase"/>
    <property type="match status" value="1"/>
</dbReference>
<dbReference type="Pfam" id="PF01569">
    <property type="entry name" value="PAP2"/>
    <property type="match status" value="1"/>
</dbReference>
<dbReference type="Pfam" id="PF12951">
    <property type="entry name" value="PATR"/>
    <property type="match status" value="1"/>
</dbReference>
<dbReference type="EMBL" id="CAADIJ010000004">
    <property type="protein sequence ID" value="VFR64976.1"/>
    <property type="molecule type" value="Genomic_DNA"/>
</dbReference>
<dbReference type="GO" id="GO:0006508">
    <property type="term" value="P:proteolysis"/>
    <property type="evidence" value="ECO:0007669"/>
    <property type="project" value="UniProtKB-KW"/>
</dbReference>
<feature type="domain" description="Phosphatidic acid phosphatase type 2/haloperoxidase" evidence="3">
    <location>
        <begin position="331"/>
        <end position="445"/>
    </location>
</feature>
<keyword evidence="4" id="KW-0645">Protease</keyword>
<dbReference type="GO" id="GO:0008233">
    <property type="term" value="F:peptidase activity"/>
    <property type="evidence" value="ECO:0007669"/>
    <property type="project" value="UniProtKB-KW"/>
</dbReference>
<dbReference type="SUPFAM" id="SSF48317">
    <property type="entry name" value="Acid phosphatase/Vanadium-dependent haloperoxidase"/>
    <property type="match status" value="1"/>
</dbReference>
<accession>A0A484SRL2</accession>
<dbReference type="InterPro" id="IPR036938">
    <property type="entry name" value="PAP2/HPO_sf"/>
</dbReference>